<dbReference type="RefSeq" id="WP_310025372.1">
    <property type="nucleotide sequence ID" value="NZ_JAVDVI010000004.1"/>
</dbReference>
<evidence type="ECO:0000313" key="3">
    <source>
        <dbReference type="Proteomes" id="UP001255185"/>
    </source>
</evidence>
<organism evidence="2 3">
    <name type="scientific">Flavobacterium arsenatis</name>
    <dbReference type="NCBI Taxonomy" id="1484332"/>
    <lineage>
        <taxon>Bacteria</taxon>
        <taxon>Pseudomonadati</taxon>
        <taxon>Bacteroidota</taxon>
        <taxon>Flavobacteriia</taxon>
        <taxon>Flavobacteriales</taxon>
        <taxon>Flavobacteriaceae</taxon>
        <taxon>Flavobacterium</taxon>
    </lineage>
</organism>
<dbReference type="Proteomes" id="UP001255185">
    <property type="component" value="Unassembled WGS sequence"/>
</dbReference>
<dbReference type="EMBL" id="JAVDVI010000004">
    <property type="protein sequence ID" value="MDR6967302.1"/>
    <property type="molecule type" value="Genomic_DNA"/>
</dbReference>
<evidence type="ECO:0000313" key="2">
    <source>
        <dbReference type="EMBL" id="MDR6967302.1"/>
    </source>
</evidence>
<accession>A0ABU1TNB0</accession>
<evidence type="ECO:0000256" key="1">
    <source>
        <dbReference type="SAM" id="SignalP"/>
    </source>
</evidence>
<keyword evidence="1" id="KW-0732">Signal</keyword>
<comment type="caution">
    <text evidence="2">The sequence shown here is derived from an EMBL/GenBank/DDBJ whole genome shotgun (WGS) entry which is preliminary data.</text>
</comment>
<protein>
    <submittedName>
        <fullName evidence="2">Uncharacterized protein</fullName>
    </submittedName>
</protein>
<proteinExistence type="predicted"/>
<gene>
    <name evidence="2" type="ORF">J2X31_001309</name>
</gene>
<feature type="signal peptide" evidence="1">
    <location>
        <begin position="1"/>
        <end position="18"/>
    </location>
</feature>
<keyword evidence="3" id="KW-1185">Reference proteome</keyword>
<sequence>MKQLVLLLGLLTCSYANSQNSFLYMKDGKKIVIEDHDVFYTWRDGVYVQYLKKNGKFESSPHRIDIEKIEKLETVNGVTYVRLQRNEKAPFGFYKTLINGKDKKLICCFRPYGSQRDRLQISYSILDANGKEIESAYYREDEPDKQEAMFQAIEKHFPSCTEVLENMALYKGKRPWSNFYTGKPPVGYMFQNTVFVCE</sequence>
<reference evidence="2 3" key="1">
    <citation type="submission" date="2023-07" db="EMBL/GenBank/DDBJ databases">
        <title>Sorghum-associated microbial communities from plants grown in Nebraska, USA.</title>
        <authorList>
            <person name="Schachtman D."/>
        </authorList>
    </citation>
    <scope>NUCLEOTIDE SEQUENCE [LARGE SCALE GENOMIC DNA]</scope>
    <source>
        <strain evidence="2 3">3773</strain>
    </source>
</reference>
<feature type="chain" id="PRO_5045135008" evidence="1">
    <location>
        <begin position="19"/>
        <end position="198"/>
    </location>
</feature>
<name>A0ABU1TNB0_9FLAO</name>